<sequence>MADAPSTPATEQKPAVLIIGGLGYTGRYLARYLYENNLTSEIRLVDKHLPELAWLAPEFKDACSRERFMQADASREQALPRIFDRENGQQFDFVFNCGGETRYSQEDEVYKMRSYGLSMAVGKEAAKRNVKCFVEISTGMVYKPDSVPRKETDKLKPWSKLAKWKLTAEEDLAKIEGLNLLILRLPHVYGPYTRKFLSTALCMARVYQFRNEEMKFLWKEDLRTNTVHILDVVRALWTGVEWYVKAPRPRKPAPVFNIVDHGNTCQGDTARLMHDIFNIATGFHGTLISAYARLNIDRVVDEVNNDTLDPWADLQTKAGISQTTPLSPFMEKELLKDMDLSMDGSAFEKETGFQYEHPKLTKAEVEEVIASYRTMGWWP</sequence>
<feature type="domain" description="NAD-dependent epimerase/dehydratase" evidence="1">
    <location>
        <begin position="16"/>
        <end position="250"/>
    </location>
</feature>
<evidence type="ECO:0000259" key="1">
    <source>
        <dbReference type="Pfam" id="PF01370"/>
    </source>
</evidence>
<dbReference type="InterPro" id="IPR001509">
    <property type="entry name" value="Epimerase_deHydtase"/>
</dbReference>
<dbReference type="EMBL" id="MU001796">
    <property type="protein sequence ID" value="KAF2797893.1"/>
    <property type="molecule type" value="Genomic_DNA"/>
</dbReference>
<reference evidence="2" key="1">
    <citation type="journal article" date="2020" name="Stud. Mycol.">
        <title>101 Dothideomycetes genomes: a test case for predicting lifestyles and emergence of pathogens.</title>
        <authorList>
            <person name="Haridas S."/>
            <person name="Albert R."/>
            <person name="Binder M."/>
            <person name="Bloem J."/>
            <person name="Labutti K."/>
            <person name="Salamov A."/>
            <person name="Andreopoulos B."/>
            <person name="Baker S."/>
            <person name="Barry K."/>
            <person name="Bills G."/>
            <person name="Bluhm B."/>
            <person name="Cannon C."/>
            <person name="Castanera R."/>
            <person name="Culley D."/>
            <person name="Daum C."/>
            <person name="Ezra D."/>
            <person name="Gonzalez J."/>
            <person name="Henrissat B."/>
            <person name="Kuo A."/>
            <person name="Liang C."/>
            <person name="Lipzen A."/>
            <person name="Lutzoni F."/>
            <person name="Magnuson J."/>
            <person name="Mondo S."/>
            <person name="Nolan M."/>
            <person name="Ohm R."/>
            <person name="Pangilinan J."/>
            <person name="Park H.-J."/>
            <person name="Ramirez L."/>
            <person name="Alfaro M."/>
            <person name="Sun H."/>
            <person name="Tritt A."/>
            <person name="Yoshinaga Y."/>
            <person name="Zwiers L.-H."/>
            <person name="Turgeon B."/>
            <person name="Goodwin S."/>
            <person name="Spatafora J."/>
            <person name="Crous P."/>
            <person name="Grigoriev I."/>
        </authorList>
    </citation>
    <scope>NUCLEOTIDE SEQUENCE</scope>
    <source>
        <strain evidence="2">CBS 109.77</strain>
    </source>
</reference>
<organism evidence="2 3">
    <name type="scientific">Melanomma pulvis-pyrius CBS 109.77</name>
    <dbReference type="NCBI Taxonomy" id="1314802"/>
    <lineage>
        <taxon>Eukaryota</taxon>
        <taxon>Fungi</taxon>
        <taxon>Dikarya</taxon>
        <taxon>Ascomycota</taxon>
        <taxon>Pezizomycotina</taxon>
        <taxon>Dothideomycetes</taxon>
        <taxon>Pleosporomycetidae</taxon>
        <taxon>Pleosporales</taxon>
        <taxon>Melanommataceae</taxon>
        <taxon>Melanomma</taxon>
    </lineage>
</organism>
<keyword evidence="3" id="KW-1185">Reference proteome</keyword>
<protein>
    <submittedName>
        <fullName evidence="2">NAD(P)-binding protein</fullName>
    </submittedName>
</protein>
<dbReference type="Proteomes" id="UP000799757">
    <property type="component" value="Unassembled WGS sequence"/>
</dbReference>
<dbReference type="PANTHER" id="PTHR43245:SF11">
    <property type="entry name" value="LD23561P"/>
    <property type="match status" value="1"/>
</dbReference>
<dbReference type="Gene3D" id="3.40.50.720">
    <property type="entry name" value="NAD(P)-binding Rossmann-like Domain"/>
    <property type="match status" value="1"/>
</dbReference>
<evidence type="ECO:0000313" key="2">
    <source>
        <dbReference type="EMBL" id="KAF2797893.1"/>
    </source>
</evidence>
<dbReference type="PANTHER" id="PTHR43245">
    <property type="entry name" value="BIFUNCTIONAL POLYMYXIN RESISTANCE PROTEIN ARNA"/>
    <property type="match status" value="1"/>
</dbReference>
<dbReference type="AlphaFoldDB" id="A0A6A6XP21"/>
<accession>A0A6A6XP21</accession>
<dbReference type="InterPro" id="IPR036291">
    <property type="entry name" value="NAD(P)-bd_dom_sf"/>
</dbReference>
<dbReference type="InterPro" id="IPR050177">
    <property type="entry name" value="Lipid_A_modif_metabolic_enz"/>
</dbReference>
<proteinExistence type="predicted"/>
<name>A0A6A6XP21_9PLEO</name>
<evidence type="ECO:0000313" key="3">
    <source>
        <dbReference type="Proteomes" id="UP000799757"/>
    </source>
</evidence>
<dbReference type="OrthoDB" id="16464at2759"/>
<dbReference type="SUPFAM" id="SSF51735">
    <property type="entry name" value="NAD(P)-binding Rossmann-fold domains"/>
    <property type="match status" value="1"/>
</dbReference>
<dbReference type="Pfam" id="PF01370">
    <property type="entry name" value="Epimerase"/>
    <property type="match status" value="1"/>
</dbReference>
<gene>
    <name evidence="2" type="ORF">K505DRAFT_127648</name>
</gene>